<reference evidence="1" key="1">
    <citation type="submission" date="2021-06" db="EMBL/GenBank/DDBJ databases">
        <authorList>
            <person name="Kallberg Y."/>
            <person name="Tangrot J."/>
            <person name="Rosling A."/>
        </authorList>
    </citation>
    <scope>NUCLEOTIDE SEQUENCE</scope>
    <source>
        <strain evidence="1">UK204</strain>
    </source>
</reference>
<organism evidence="1 2">
    <name type="scientific">Funneliformis caledonium</name>
    <dbReference type="NCBI Taxonomy" id="1117310"/>
    <lineage>
        <taxon>Eukaryota</taxon>
        <taxon>Fungi</taxon>
        <taxon>Fungi incertae sedis</taxon>
        <taxon>Mucoromycota</taxon>
        <taxon>Glomeromycotina</taxon>
        <taxon>Glomeromycetes</taxon>
        <taxon>Glomerales</taxon>
        <taxon>Glomeraceae</taxon>
        <taxon>Funneliformis</taxon>
    </lineage>
</organism>
<proteinExistence type="predicted"/>
<evidence type="ECO:0000313" key="1">
    <source>
        <dbReference type="EMBL" id="CAG8601681.1"/>
    </source>
</evidence>
<protein>
    <submittedName>
        <fullName evidence="1">10840_t:CDS:1</fullName>
    </submittedName>
</protein>
<comment type="caution">
    <text evidence="1">The sequence shown here is derived from an EMBL/GenBank/DDBJ whole genome shotgun (WGS) entry which is preliminary data.</text>
</comment>
<keyword evidence="2" id="KW-1185">Reference proteome</keyword>
<accession>A0A9N9CIY7</accession>
<name>A0A9N9CIY7_9GLOM</name>
<dbReference type="Proteomes" id="UP000789570">
    <property type="component" value="Unassembled WGS sequence"/>
</dbReference>
<gene>
    <name evidence="1" type="ORF">FCALED_LOCUS8621</name>
</gene>
<sequence length="81" mass="9351">MKKKKRLVKHRAKDKFSIIILASKPINVESTSIINAKGILTNTKNMPISEDIKIIKELSYLDTLFETVNFLQVYEKETNNI</sequence>
<dbReference type="AlphaFoldDB" id="A0A9N9CIY7"/>
<dbReference type="EMBL" id="CAJVPQ010002563">
    <property type="protein sequence ID" value="CAG8601681.1"/>
    <property type="molecule type" value="Genomic_DNA"/>
</dbReference>
<evidence type="ECO:0000313" key="2">
    <source>
        <dbReference type="Proteomes" id="UP000789570"/>
    </source>
</evidence>